<dbReference type="Gene3D" id="1.10.1200.10">
    <property type="entry name" value="ACP-like"/>
    <property type="match status" value="1"/>
</dbReference>
<protein>
    <recommendedName>
        <fullName evidence="1">Carrier domain-containing protein</fullName>
    </recommendedName>
</protein>
<dbReference type="KEGG" id="psuu:Psuf_064660"/>
<dbReference type="InterPro" id="IPR009081">
    <property type="entry name" value="PP-bd_ACP"/>
</dbReference>
<dbReference type="Proteomes" id="UP000503011">
    <property type="component" value="Chromosome"/>
</dbReference>
<evidence type="ECO:0000259" key="1">
    <source>
        <dbReference type="PROSITE" id="PS50075"/>
    </source>
</evidence>
<evidence type="ECO:0000313" key="2">
    <source>
        <dbReference type="EMBL" id="BCB89153.1"/>
    </source>
</evidence>
<gene>
    <name evidence="2" type="ORF">Psuf_064660</name>
</gene>
<reference evidence="2 3" key="2">
    <citation type="submission" date="2020-03" db="EMBL/GenBank/DDBJ databases">
        <authorList>
            <person name="Ichikawa N."/>
            <person name="Kimura A."/>
            <person name="Kitahashi Y."/>
            <person name="Uohara A."/>
        </authorList>
    </citation>
    <scope>NUCLEOTIDE SEQUENCE [LARGE SCALE GENOMIC DNA]</scope>
    <source>
        <strain evidence="2 3">NBRC 105367</strain>
    </source>
</reference>
<dbReference type="AlphaFoldDB" id="A0A6F8YT42"/>
<dbReference type="EMBL" id="AP022871">
    <property type="protein sequence ID" value="BCB89153.1"/>
    <property type="molecule type" value="Genomic_DNA"/>
</dbReference>
<feature type="domain" description="Carrier" evidence="1">
    <location>
        <begin position="8"/>
        <end position="93"/>
    </location>
</feature>
<keyword evidence="3" id="KW-1185">Reference proteome</keyword>
<accession>A0A6F8YT42</accession>
<dbReference type="Pfam" id="PF00550">
    <property type="entry name" value="PP-binding"/>
    <property type="match status" value="1"/>
</dbReference>
<organism evidence="2 3">
    <name type="scientific">Phytohabitans suffuscus</name>
    <dbReference type="NCBI Taxonomy" id="624315"/>
    <lineage>
        <taxon>Bacteria</taxon>
        <taxon>Bacillati</taxon>
        <taxon>Actinomycetota</taxon>
        <taxon>Actinomycetes</taxon>
        <taxon>Micromonosporales</taxon>
        <taxon>Micromonosporaceae</taxon>
    </lineage>
</organism>
<dbReference type="SUPFAM" id="SSF47336">
    <property type="entry name" value="ACP-like"/>
    <property type="match status" value="1"/>
</dbReference>
<reference evidence="2 3" key="1">
    <citation type="submission" date="2020-03" db="EMBL/GenBank/DDBJ databases">
        <title>Whole genome shotgun sequence of Phytohabitans suffuscus NBRC 105367.</title>
        <authorList>
            <person name="Komaki H."/>
            <person name="Tamura T."/>
        </authorList>
    </citation>
    <scope>NUCLEOTIDE SEQUENCE [LARGE SCALE GENOMIC DNA]</scope>
    <source>
        <strain evidence="2 3">NBRC 105367</strain>
    </source>
</reference>
<dbReference type="PROSITE" id="PS50075">
    <property type="entry name" value="CARRIER"/>
    <property type="match status" value="1"/>
</dbReference>
<proteinExistence type="predicted"/>
<name>A0A6F8YT42_9ACTN</name>
<dbReference type="InterPro" id="IPR036736">
    <property type="entry name" value="ACP-like_sf"/>
</dbReference>
<evidence type="ECO:0000313" key="3">
    <source>
        <dbReference type="Proteomes" id="UP000503011"/>
    </source>
</evidence>
<sequence length="93" mass="10190">MPRKGYRETTMDILGELAGLLRDVTGEDERWAAAVTPESRLEDDLRLESVEVAALGEALRERYGVDLPAHLAALDLDELVDLTVGDLARLVTA</sequence>